<feature type="compositionally biased region" description="Polar residues" evidence="2">
    <location>
        <begin position="784"/>
        <end position="794"/>
    </location>
</feature>
<dbReference type="PANTHER" id="PTHR46725:SF1">
    <property type="entry name" value="COILED-COIL DOMAIN-CONTAINING PROTEIN 57"/>
    <property type="match status" value="1"/>
</dbReference>
<dbReference type="GO" id="GO:0045931">
    <property type="term" value="P:positive regulation of mitotic cell cycle"/>
    <property type="evidence" value="ECO:0007669"/>
    <property type="project" value="TreeGrafter"/>
</dbReference>
<dbReference type="GO" id="GO:0007099">
    <property type="term" value="P:centriole replication"/>
    <property type="evidence" value="ECO:0007669"/>
    <property type="project" value="TreeGrafter"/>
</dbReference>
<feature type="compositionally biased region" description="Polar residues" evidence="2">
    <location>
        <begin position="1017"/>
        <end position="1027"/>
    </location>
</feature>
<keyword evidence="4" id="KW-1185">Reference proteome</keyword>
<feature type="region of interest" description="Disordered" evidence="2">
    <location>
        <begin position="780"/>
        <end position="800"/>
    </location>
</feature>
<organism evidence="3 4">
    <name type="scientific">Elysia chlorotica</name>
    <name type="common">Eastern emerald elysia</name>
    <name type="synonym">Sea slug</name>
    <dbReference type="NCBI Taxonomy" id="188477"/>
    <lineage>
        <taxon>Eukaryota</taxon>
        <taxon>Metazoa</taxon>
        <taxon>Spiralia</taxon>
        <taxon>Lophotrochozoa</taxon>
        <taxon>Mollusca</taxon>
        <taxon>Gastropoda</taxon>
        <taxon>Heterobranchia</taxon>
        <taxon>Euthyneura</taxon>
        <taxon>Panpulmonata</taxon>
        <taxon>Sacoglossa</taxon>
        <taxon>Placobranchoidea</taxon>
        <taxon>Plakobranchidae</taxon>
        <taxon>Elysia</taxon>
    </lineage>
</organism>
<gene>
    <name evidence="3" type="ORF">EGW08_014506</name>
</gene>
<comment type="caution">
    <text evidence="3">The sequence shown here is derived from an EMBL/GenBank/DDBJ whole genome shotgun (WGS) entry which is preliminary data.</text>
</comment>
<evidence type="ECO:0000313" key="3">
    <source>
        <dbReference type="EMBL" id="RUS77718.1"/>
    </source>
</evidence>
<feature type="compositionally biased region" description="Basic and acidic residues" evidence="2">
    <location>
        <begin position="1084"/>
        <end position="1093"/>
    </location>
</feature>
<feature type="coiled-coil region" evidence="1">
    <location>
        <begin position="681"/>
        <end position="715"/>
    </location>
</feature>
<feature type="compositionally biased region" description="Basic and acidic residues" evidence="2">
    <location>
        <begin position="913"/>
        <end position="933"/>
    </location>
</feature>
<feature type="region of interest" description="Disordered" evidence="2">
    <location>
        <begin position="541"/>
        <end position="566"/>
    </location>
</feature>
<evidence type="ECO:0008006" key="5">
    <source>
        <dbReference type="Google" id="ProtNLM"/>
    </source>
</evidence>
<dbReference type="AlphaFoldDB" id="A0A433T866"/>
<sequence>MDKTDSSAWKQLAEQKEKEWREILESRIESLEATVVEKDKALFDEKSKFHELKEHFKYNLKLLEDRDRELEKYDISFQEMRSSLNSKNAELSELKIRIDDLKNVINREEKTKDELQANYQRRLREKQAEVDSYKSSKDNEVHSEREEYEKFRRNLHRQLASVQGELETQKRELSTEFESALKKREHEFKMQKDELEAKVFEHDLKVKLLEKELELMRDSNDKTLNHAEEVESSQRDLEKKLKQKEWELADMTAVKDSQIAELKSQLASSESNNKKHHEDFQRKYTEMDRSVREREDLLERTKMGYLEKEQALQAENQNLQSKLEDAQIKERQMVWSHQDTVKEKDLKIEKLTEEVQDVKERWDRHVAEISRSNVERDMELGTAQEEHQRLRRELEQRKEDLERYKRELKSAAEREEELDRAKTQTELDWQRRCEVLETRQYNMSEELIEKLTSARNDAQALVRERERELHHKVLLIKSLHREKDQLRSLLKQHNIPLDSFVKYSIDMEDEAQEMNYLESLQKQNSDLKNLIAQMRSEMESLAPETPKHIESKSVGKVTSSEQENSDMYREELEELRRQNRKLHERLKSSKPAGVAGPAMDLSSEREVMAEVEGNSVVKNHILALNGSIGSLRSEKIELAAAVKKQQVRIAYLENCLEDISKQPRQKQIAIDQLTYELSSSKQRAETEISGLRKRVGDLELQLGEARREADEYHRASLESNQELVALSNQLGALKMDQSNSNAPINFGAQELYIQQLQTELSQLRKRASALNPSMNNGFGALVASSPSGSDSGHQLSGGDRSDMLYKLRSAASKIVQLAKENQQLTESNNRLRAELKAALKITDEAKPKNKPLLPLNEEKFDALRDNKDIDGKMGGSSGRNQDLQFGRLSQLEKLQYQLTRQELQFAHRFNEAAKGDRQLSESDSIPERDDGMSHKHVSSSRSYREPPVQQDTNRIPSPAHSSAGRQQQPRQPRAGENIDPHMLMSMSSGGGDSIQQVWQMLDESVTSYGHSEFVAQSPRSAKASSKNIMGDGGDENKFVLKGQRPRSKNEQQKIQPSAREMAMNYAQKVRKPTQQAKPRVRNYNLREDDGGAR</sequence>
<keyword evidence="1" id="KW-0175">Coiled coil</keyword>
<dbReference type="GO" id="GO:0007020">
    <property type="term" value="P:microtubule nucleation"/>
    <property type="evidence" value="ECO:0007669"/>
    <property type="project" value="TreeGrafter"/>
</dbReference>
<dbReference type="GO" id="GO:0005814">
    <property type="term" value="C:centriole"/>
    <property type="evidence" value="ECO:0007669"/>
    <property type="project" value="TreeGrafter"/>
</dbReference>
<reference evidence="3 4" key="1">
    <citation type="submission" date="2019-01" db="EMBL/GenBank/DDBJ databases">
        <title>A draft genome assembly of the solar-powered sea slug Elysia chlorotica.</title>
        <authorList>
            <person name="Cai H."/>
            <person name="Li Q."/>
            <person name="Fang X."/>
            <person name="Li J."/>
            <person name="Curtis N.E."/>
            <person name="Altenburger A."/>
            <person name="Shibata T."/>
            <person name="Feng M."/>
            <person name="Maeda T."/>
            <person name="Schwartz J.A."/>
            <person name="Shigenobu S."/>
            <person name="Lundholm N."/>
            <person name="Nishiyama T."/>
            <person name="Yang H."/>
            <person name="Hasebe M."/>
            <person name="Li S."/>
            <person name="Pierce S.K."/>
            <person name="Wang J."/>
        </authorList>
    </citation>
    <scope>NUCLEOTIDE SEQUENCE [LARGE SCALE GENOMIC DNA]</scope>
    <source>
        <strain evidence="3">EC2010</strain>
        <tissue evidence="3">Whole organism of an adult</tissue>
    </source>
</reference>
<accession>A0A433T866</accession>
<evidence type="ECO:0000313" key="4">
    <source>
        <dbReference type="Proteomes" id="UP000271974"/>
    </source>
</evidence>
<dbReference type="GO" id="GO:0034451">
    <property type="term" value="C:centriolar satellite"/>
    <property type="evidence" value="ECO:0007669"/>
    <property type="project" value="TreeGrafter"/>
</dbReference>
<evidence type="ECO:0000256" key="2">
    <source>
        <dbReference type="SAM" id="MobiDB-lite"/>
    </source>
</evidence>
<feature type="region of interest" description="Disordered" evidence="2">
    <location>
        <begin position="913"/>
        <end position="984"/>
    </location>
</feature>
<feature type="region of interest" description="Disordered" evidence="2">
    <location>
        <begin position="126"/>
        <end position="146"/>
    </location>
</feature>
<name>A0A433T866_ELYCH</name>
<dbReference type="Proteomes" id="UP000271974">
    <property type="component" value="Unassembled WGS sequence"/>
</dbReference>
<dbReference type="STRING" id="188477.A0A433T866"/>
<dbReference type="GO" id="GO:0060271">
    <property type="term" value="P:cilium assembly"/>
    <property type="evidence" value="ECO:0007669"/>
    <property type="project" value="TreeGrafter"/>
</dbReference>
<feature type="compositionally biased region" description="Polar residues" evidence="2">
    <location>
        <begin position="949"/>
        <end position="964"/>
    </location>
</feature>
<dbReference type="GO" id="GO:0005876">
    <property type="term" value="C:spindle microtubule"/>
    <property type="evidence" value="ECO:0007669"/>
    <property type="project" value="TreeGrafter"/>
</dbReference>
<proteinExistence type="predicted"/>
<dbReference type="PANTHER" id="PTHR46725">
    <property type="entry name" value="COILED-COIL DOMAIN-CONTAINING PROTEIN 57"/>
    <property type="match status" value="1"/>
</dbReference>
<protein>
    <recommendedName>
        <fullName evidence="5">Coiled-coil domain-containing protein 57</fullName>
    </recommendedName>
</protein>
<dbReference type="EMBL" id="RQTK01000557">
    <property type="protein sequence ID" value="RUS77718.1"/>
    <property type="molecule type" value="Genomic_DNA"/>
</dbReference>
<dbReference type="OrthoDB" id="568502at2759"/>
<feature type="region of interest" description="Disordered" evidence="2">
    <location>
        <begin position="1016"/>
        <end position="1093"/>
    </location>
</feature>
<dbReference type="InterPro" id="IPR042481">
    <property type="entry name" value="CCDC57"/>
</dbReference>
<evidence type="ECO:0000256" key="1">
    <source>
        <dbReference type="SAM" id="Coils"/>
    </source>
</evidence>
<feature type="coiled-coil region" evidence="1">
    <location>
        <begin position="807"/>
        <end position="841"/>
    </location>
</feature>